<dbReference type="CDD" id="cd06170">
    <property type="entry name" value="LuxR_C_like"/>
    <property type="match status" value="1"/>
</dbReference>
<reference evidence="5 6" key="1">
    <citation type="submission" date="2016-04" db="EMBL/GenBank/DDBJ databases">
        <title>Complete Genome Sequence of Halotalea alkalilenta IHB B 13600.</title>
        <authorList>
            <person name="Swarnkar M.K."/>
            <person name="Sharma A."/>
            <person name="Kaushal K."/>
            <person name="Soni R."/>
            <person name="Rana S."/>
            <person name="Singh A.K."/>
            <person name="Gulati A."/>
        </authorList>
    </citation>
    <scope>NUCLEOTIDE SEQUENCE [LARGE SCALE GENOMIC DNA]</scope>
    <source>
        <strain evidence="5 6">IHB B 13600</strain>
    </source>
</reference>
<dbReference type="PROSITE" id="PS50043">
    <property type="entry name" value="HTH_LUXR_2"/>
    <property type="match status" value="1"/>
</dbReference>
<evidence type="ECO:0000259" key="4">
    <source>
        <dbReference type="PROSITE" id="PS50110"/>
    </source>
</evidence>
<dbReference type="Gene3D" id="3.40.50.2300">
    <property type="match status" value="1"/>
</dbReference>
<dbReference type="SMART" id="SM00421">
    <property type="entry name" value="HTH_LUXR"/>
    <property type="match status" value="1"/>
</dbReference>
<sequence>MVVDDHPVVLLAMRGVLQDIGFDRVIEAHDGRQALQLCQENRISFVILDLDMEQFSGLEFLRRLERSRIEELKVLVISCLEENIYAPWVEQLGARGFLSKNSTLDVIREAVLEIVSGVQVFPKLDQGGIGLENLSQLSAREQVVLSMLRKGMRNKEIAGQLFLSEKTVSTYKMNIFQKLGVSSVMEIEDMIRRG</sequence>
<gene>
    <name evidence="5" type="ORF">A5892_03940</name>
</gene>
<dbReference type="InterPro" id="IPR058245">
    <property type="entry name" value="NreC/VraR/RcsB-like_REC"/>
</dbReference>
<dbReference type="PANTHER" id="PTHR45566">
    <property type="entry name" value="HTH-TYPE TRANSCRIPTIONAL REGULATOR YHJB-RELATED"/>
    <property type="match status" value="1"/>
</dbReference>
<dbReference type="Pfam" id="PF00072">
    <property type="entry name" value="Response_reg"/>
    <property type="match status" value="1"/>
</dbReference>
<keyword evidence="1 2" id="KW-0597">Phosphoprotein</keyword>
<dbReference type="PROSITE" id="PS00622">
    <property type="entry name" value="HTH_LUXR_1"/>
    <property type="match status" value="1"/>
</dbReference>
<dbReference type="SMART" id="SM00448">
    <property type="entry name" value="REC"/>
    <property type="match status" value="1"/>
</dbReference>
<evidence type="ECO:0008006" key="7">
    <source>
        <dbReference type="Google" id="ProtNLM"/>
    </source>
</evidence>
<dbReference type="Gene3D" id="1.10.10.10">
    <property type="entry name" value="Winged helix-like DNA-binding domain superfamily/Winged helix DNA-binding domain"/>
    <property type="match status" value="1"/>
</dbReference>
<protein>
    <recommendedName>
        <fullName evidence="7">DNA-binding response regulator</fullName>
    </recommendedName>
</protein>
<proteinExistence type="predicted"/>
<dbReference type="Proteomes" id="UP000077875">
    <property type="component" value="Chromosome"/>
</dbReference>
<feature type="domain" description="Response regulatory" evidence="4">
    <location>
        <begin position="1"/>
        <end position="115"/>
    </location>
</feature>
<dbReference type="Pfam" id="PF00196">
    <property type="entry name" value="GerE"/>
    <property type="match status" value="1"/>
</dbReference>
<dbReference type="InterPro" id="IPR051015">
    <property type="entry name" value="EvgA-like"/>
</dbReference>
<dbReference type="EMBL" id="CP015243">
    <property type="protein sequence ID" value="ANF56722.1"/>
    <property type="molecule type" value="Genomic_DNA"/>
</dbReference>
<feature type="modified residue" description="4-aspartylphosphate" evidence="2">
    <location>
        <position position="49"/>
    </location>
</feature>
<evidence type="ECO:0000256" key="2">
    <source>
        <dbReference type="PROSITE-ProRule" id="PRU00169"/>
    </source>
</evidence>
<dbReference type="AlphaFoldDB" id="A0A172YC80"/>
<dbReference type="GO" id="GO:0006355">
    <property type="term" value="P:regulation of DNA-templated transcription"/>
    <property type="evidence" value="ECO:0007669"/>
    <property type="project" value="InterPro"/>
</dbReference>
<dbReference type="InterPro" id="IPR000792">
    <property type="entry name" value="Tscrpt_reg_LuxR_C"/>
</dbReference>
<organism evidence="5 6">
    <name type="scientific">Halotalea alkalilenta</name>
    <dbReference type="NCBI Taxonomy" id="376489"/>
    <lineage>
        <taxon>Bacteria</taxon>
        <taxon>Pseudomonadati</taxon>
        <taxon>Pseudomonadota</taxon>
        <taxon>Gammaproteobacteria</taxon>
        <taxon>Oceanospirillales</taxon>
        <taxon>Halomonadaceae</taxon>
        <taxon>Halotalea</taxon>
    </lineage>
</organism>
<dbReference type="InterPro" id="IPR001789">
    <property type="entry name" value="Sig_transdc_resp-reg_receiver"/>
</dbReference>
<dbReference type="CDD" id="cd17535">
    <property type="entry name" value="REC_NarL-like"/>
    <property type="match status" value="1"/>
</dbReference>
<dbReference type="PROSITE" id="PS50110">
    <property type="entry name" value="RESPONSE_REGULATORY"/>
    <property type="match status" value="1"/>
</dbReference>
<dbReference type="STRING" id="376489.A5892_03940"/>
<accession>A0A172YC80</accession>
<dbReference type="SUPFAM" id="SSF52172">
    <property type="entry name" value="CheY-like"/>
    <property type="match status" value="1"/>
</dbReference>
<dbReference type="InterPro" id="IPR011006">
    <property type="entry name" value="CheY-like_superfamily"/>
</dbReference>
<feature type="domain" description="HTH luxR-type" evidence="3">
    <location>
        <begin position="130"/>
        <end position="194"/>
    </location>
</feature>
<dbReference type="PANTHER" id="PTHR45566:SF1">
    <property type="entry name" value="HTH-TYPE TRANSCRIPTIONAL REGULATOR YHJB-RELATED"/>
    <property type="match status" value="1"/>
</dbReference>
<evidence type="ECO:0000256" key="1">
    <source>
        <dbReference type="ARBA" id="ARBA00022553"/>
    </source>
</evidence>
<evidence type="ECO:0000313" key="5">
    <source>
        <dbReference type="EMBL" id="ANF56722.1"/>
    </source>
</evidence>
<dbReference type="KEGG" id="haa:A5892_03940"/>
<dbReference type="InterPro" id="IPR036388">
    <property type="entry name" value="WH-like_DNA-bd_sf"/>
</dbReference>
<dbReference type="PRINTS" id="PR00038">
    <property type="entry name" value="HTHLUXR"/>
</dbReference>
<name>A0A172YC80_9GAMM</name>
<evidence type="ECO:0000259" key="3">
    <source>
        <dbReference type="PROSITE" id="PS50043"/>
    </source>
</evidence>
<evidence type="ECO:0000313" key="6">
    <source>
        <dbReference type="Proteomes" id="UP000077875"/>
    </source>
</evidence>
<keyword evidence="6" id="KW-1185">Reference proteome</keyword>
<dbReference type="GO" id="GO:0000160">
    <property type="term" value="P:phosphorelay signal transduction system"/>
    <property type="evidence" value="ECO:0007669"/>
    <property type="project" value="InterPro"/>
</dbReference>